<accession>A0A0J8QI73</accession>
<proteinExistence type="predicted"/>
<gene>
    <name evidence="1" type="ORF">CISG_00444</name>
</gene>
<sequence>MMGFSRIQGLASSLCNMLILQADPSINQCWADIKADNILQATEDATQRNIDLSIMVYPGFYAGS</sequence>
<evidence type="ECO:0000313" key="2">
    <source>
        <dbReference type="Proteomes" id="UP000054559"/>
    </source>
</evidence>
<dbReference type="Proteomes" id="UP000054559">
    <property type="component" value="Unassembled WGS sequence"/>
</dbReference>
<reference evidence="2" key="1">
    <citation type="journal article" date="2010" name="Genome Res.">
        <title>Population genomic sequencing of Coccidioides fungi reveals recent hybridization and transposon control.</title>
        <authorList>
            <person name="Neafsey D.E."/>
            <person name="Barker B.M."/>
            <person name="Sharpton T.J."/>
            <person name="Stajich J.E."/>
            <person name="Park D.J."/>
            <person name="Whiston E."/>
            <person name="Hung C.-Y."/>
            <person name="McMahan C."/>
            <person name="White J."/>
            <person name="Sykes S."/>
            <person name="Heiman D."/>
            <person name="Young S."/>
            <person name="Zeng Q."/>
            <person name="Abouelleil A."/>
            <person name="Aftuck L."/>
            <person name="Bessette D."/>
            <person name="Brown A."/>
            <person name="FitzGerald M."/>
            <person name="Lui A."/>
            <person name="Macdonald J.P."/>
            <person name="Priest M."/>
            <person name="Orbach M.J."/>
            <person name="Galgiani J.N."/>
            <person name="Kirkland T.N."/>
            <person name="Cole G.T."/>
            <person name="Birren B.W."/>
            <person name="Henn M.R."/>
            <person name="Taylor J.W."/>
            <person name="Rounsley S.D."/>
        </authorList>
    </citation>
    <scope>NUCLEOTIDE SEQUENCE [LARGE SCALE GENOMIC DNA]</scope>
    <source>
        <strain evidence="2">RMSCC 3703</strain>
    </source>
</reference>
<dbReference type="EMBL" id="DS268118">
    <property type="protein sequence ID" value="KMU72135.1"/>
    <property type="molecule type" value="Genomic_DNA"/>
</dbReference>
<name>A0A0J8QI73_COCIT</name>
<dbReference type="AlphaFoldDB" id="A0A0J8QI73"/>
<evidence type="ECO:0000313" key="1">
    <source>
        <dbReference type="EMBL" id="KMU72135.1"/>
    </source>
</evidence>
<organism evidence="1 2">
    <name type="scientific">Coccidioides immitis RMSCC 3703</name>
    <dbReference type="NCBI Taxonomy" id="454286"/>
    <lineage>
        <taxon>Eukaryota</taxon>
        <taxon>Fungi</taxon>
        <taxon>Dikarya</taxon>
        <taxon>Ascomycota</taxon>
        <taxon>Pezizomycotina</taxon>
        <taxon>Eurotiomycetes</taxon>
        <taxon>Eurotiomycetidae</taxon>
        <taxon>Onygenales</taxon>
        <taxon>Onygenaceae</taxon>
        <taxon>Coccidioides</taxon>
    </lineage>
</organism>
<protein>
    <submittedName>
        <fullName evidence="1">Uncharacterized protein</fullName>
    </submittedName>
</protein>